<name>A0A417Y3V0_9ACTN</name>
<evidence type="ECO:0000313" key="3">
    <source>
        <dbReference type="Proteomes" id="UP000283644"/>
    </source>
</evidence>
<reference evidence="2 3" key="1">
    <citation type="submission" date="2018-09" db="EMBL/GenBank/DDBJ databases">
        <title>Genome sequencing of Nocardioides immobilis CCTCC AB 2017083 for comparison to Nocardioides silvaticus.</title>
        <authorList>
            <person name="Li C."/>
            <person name="Wang G."/>
        </authorList>
    </citation>
    <scope>NUCLEOTIDE SEQUENCE [LARGE SCALE GENOMIC DNA]</scope>
    <source>
        <strain evidence="2 3">CCTCC AB 2017083</strain>
    </source>
</reference>
<dbReference type="RefSeq" id="WP_118924923.1">
    <property type="nucleotide sequence ID" value="NZ_QXGH01000013.1"/>
</dbReference>
<dbReference type="Proteomes" id="UP000283644">
    <property type="component" value="Unassembled WGS sequence"/>
</dbReference>
<evidence type="ECO:0000313" key="2">
    <source>
        <dbReference type="EMBL" id="RHW27343.1"/>
    </source>
</evidence>
<proteinExistence type="predicted"/>
<protein>
    <submittedName>
        <fullName evidence="2">Uncharacterized protein</fullName>
    </submittedName>
</protein>
<keyword evidence="3" id="KW-1185">Reference proteome</keyword>
<evidence type="ECO:0000256" key="1">
    <source>
        <dbReference type="SAM" id="MobiDB-lite"/>
    </source>
</evidence>
<organism evidence="2 3">
    <name type="scientific">Nocardioides immobilis</name>
    <dbReference type="NCBI Taxonomy" id="2049295"/>
    <lineage>
        <taxon>Bacteria</taxon>
        <taxon>Bacillati</taxon>
        <taxon>Actinomycetota</taxon>
        <taxon>Actinomycetes</taxon>
        <taxon>Propionibacteriales</taxon>
        <taxon>Nocardioidaceae</taxon>
        <taxon>Nocardioides</taxon>
    </lineage>
</organism>
<sequence>MTTAFERHPGGLSATLSEPDWRALAGAADQLPAALRPMPARPGEPSSAEPAPELSQAVGLLTSPQPFRAVVSATVADGSGYGLLAAIAADAAAGAAVIRALVPSRTVPEPIGDGPVTVPESVQLRAFTPDRLVAETLRLFPPDPPRTDLTGPRDEDRRDAPVVSMAATDARALARAVAEHDAALLAGVAELNGWDEVPPLLISLAEQVRATVTLSLQRVGRPTLHATWLQCELGWAHTSVRGGRVRHQLRSRSQIGNDLVAVYAGAYTAAARAARSA</sequence>
<accession>A0A417Y3V0</accession>
<gene>
    <name evidence="2" type="ORF">D0Z08_09310</name>
</gene>
<feature type="region of interest" description="Disordered" evidence="1">
    <location>
        <begin position="138"/>
        <end position="160"/>
    </location>
</feature>
<dbReference type="EMBL" id="QXGH01000013">
    <property type="protein sequence ID" value="RHW27343.1"/>
    <property type="molecule type" value="Genomic_DNA"/>
</dbReference>
<dbReference type="AlphaFoldDB" id="A0A417Y3V0"/>
<feature type="compositionally biased region" description="Basic and acidic residues" evidence="1">
    <location>
        <begin position="151"/>
        <end position="160"/>
    </location>
</feature>
<comment type="caution">
    <text evidence="2">The sequence shown here is derived from an EMBL/GenBank/DDBJ whole genome shotgun (WGS) entry which is preliminary data.</text>
</comment>